<feature type="region of interest" description="Disordered" evidence="1">
    <location>
        <begin position="1"/>
        <end position="23"/>
    </location>
</feature>
<accession>A0A2V3IBY5</accession>
<protein>
    <submittedName>
        <fullName evidence="2">Uncharacterized protein</fullName>
    </submittedName>
</protein>
<evidence type="ECO:0000256" key="1">
    <source>
        <dbReference type="SAM" id="MobiDB-lite"/>
    </source>
</evidence>
<name>A0A2V3IBY5_9FLOR</name>
<evidence type="ECO:0000313" key="3">
    <source>
        <dbReference type="Proteomes" id="UP000247409"/>
    </source>
</evidence>
<keyword evidence="3" id="KW-1185">Reference proteome</keyword>
<proteinExistence type="predicted"/>
<reference evidence="2 3" key="1">
    <citation type="journal article" date="2018" name="Mol. Biol. Evol.">
        <title>Analysis of the draft genome of the red seaweed Gracilariopsis chorda provides insights into genome size evolution in Rhodophyta.</title>
        <authorList>
            <person name="Lee J."/>
            <person name="Yang E.C."/>
            <person name="Graf L."/>
            <person name="Yang J.H."/>
            <person name="Qiu H."/>
            <person name="Zel Zion U."/>
            <person name="Chan C.X."/>
            <person name="Stephens T.G."/>
            <person name="Weber A.P.M."/>
            <person name="Boo G.H."/>
            <person name="Boo S.M."/>
            <person name="Kim K.M."/>
            <person name="Shin Y."/>
            <person name="Jung M."/>
            <person name="Lee S.J."/>
            <person name="Yim H.S."/>
            <person name="Lee J.H."/>
            <person name="Bhattacharya D."/>
            <person name="Yoon H.S."/>
        </authorList>
    </citation>
    <scope>NUCLEOTIDE SEQUENCE [LARGE SCALE GENOMIC DNA]</scope>
    <source>
        <strain evidence="2 3">SKKU-2015</strain>
        <tissue evidence="2">Whole body</tissue>
    </source>
</reference>
<gene>
    <name evidence="2" type="ORF">BWQ96_10681</name>
</gene>
<sequence>MSQVHETTNVSTERNPTTPFPAGLLPSAREQWASTDANLFLALITNLASASYANYLRECGSVLPPNECLVLARQRLDRFDWDLEKIRSVLDHIFNRGRTDGMLATFNPKFVAPLTCTSDAATAKLDYAEMGNHFLAPMYVKSAACNQITLTDFLERKQFLSTNMMMMIPLSTMKILQLPIMAHQFWLARWVFSQDGEFDLRAEHLSLSINECSGALLRKPSQRFGGHAITAFEKVHLMLDVVEKEFNSPDDSSHSENEPPGFAQLMPHGIADCDHETLKISQYRPYDFVGLTYEKFGKTGSNNV</sequence>
<dbReference type="Proteomes" id="UP000247409">
    <property type="component" value="Unassembled WGS sequence"/>
</dbReference>
<feature type="compositionally biased region" description="Polar residues" evidence="1">
    <location>
        <begin position="1"/>
        <end position="17"/>
    </location>
</feature>
<organism evidence="2 3">
    <name type="scientific">Gracilariopsis chorda</name>
    <dbReference type="NCBI Taxonomy" id="448386"/>
    <lineage>
        <taxon>Eukaryota</taxon>
        <taxon>Rhodophyta</taxon>
        <taxon>Florideophyceae</taxon>
        <taxon>Rhodymeniophycidae</taxon>
        <taxon>Gracilariales</taxon>
        <taxon>Gracilariaceae</taxon>
        <taxon>Gracilariopsis</taxon>
    </lineage>
</organism>
<dbReference type="AlphaFoldDB" id="A0A2V3IBY5"/>
<comment type="caution">
    <text evidence="2">The sequence shown here is derived from an EMBL/GenBank/DDBJ whole genome shotgun (WGS) entry which is preliminary data.</text>
</comment>
<dbReference type="EMBL" id="NBIV01000607">
    <property type="protein sequence ID" value="PXF39622.1"/>
    <property type="molecule type" value="Genomic_DNA"/>
</dbReference>
<evidence type="ECO:0000313" key="2">
    <source>
        <dbReference type="EMBL" id="PXF39622.1"/>
    </source>
</evidence>